<comment type="caution">
    <text evidence="15">The sequence shown here is derived from an EMBL/GenBank/DDBJ whole genome shotgun (WGS) entry which is preliminary data.</text>
</comment>
<dbReference type="Pfam" id="PF00271">
    <property type="entry name" value="Helicase_C"/>
    <property type="match status" value="1"/>
</dbReference>
<dbReference type="GO" id="GO:0006310">
    <property type="term" value="P:DNA recombination"/>
    <property type="evidence" value="ECO:0007669"/>
    <property type="project" value="InterPro"/>
</dbReference>
<evidence type="ECO:0000256" key="11">
    <source>
        <dbReference type="ARBA" id="ARBA00044535"/>
    </source>
</evidence>
<dbReference type="InterPro" id="IPR014001">
    <property type="entry name" value="Helicase_ATP-bd"/>
</dbReference>
<dbReference type="Pfam" id="PF00270">
    <property type="entry name" value="DEAD"/>
    <property type="match status" value="1"/>
</dbReference>
<dbReference type="SMART" id="SM00490">
    <property type="entry name" value="HELICc"/>
    <property type="match status" value="1"/>
</dbReference>
<dbReference type="GO" id="GO:0046872">
    <property type="term" value="F:metal ion binding"/>
    <property type="evidence" value="ECO:0007669"/>
    <property type="project" value="UniProtKB-KW"/>
</dbReference>
<keyword evidence="5 15" id="KW-0347">Helicase</keyword>
<dbReference type="GO" id="GO:0016787">
    <property type="term" value="F:hydrolase activity"/>
    <property type="evidence" value="ECO:0007669"/>
    <property type="project" value="UniProtKB-KW"/>
</dbReference>
<dbReference type="GO" id="GO:0005524">
    <property type="term" value="F:ATP binding"/>
    <property type="evidence" value="ECO:0007669"/>
    <property type="project" value="UniProtKB-KW"/>
</dbReference>
<keyword evidence="8" id="KW-0413">Isomerase</keyword>
<dbReference type="InterPro" id="IPR036388">
    <property type="entry name" value="WH-like_DNA-bd_sf"/>
</dbReference>
<dbReference type="GO" id="GO:0005737">
    <property type="term" value="C:cytoplasm"/>
    <property type="evidence" value="ECO:0007669"/>
    <property type="project" value="TreeGrafter"/>
</dbReference>
<evidence type="ECO:0000313" key="15">
    <source>
        <dbReference type="EMBL" id="MCP9764594.1"/>
    </source>
</evidence>
<name>A0AAE3H5V0_9BACT</name>
<dbReference type="RefSeq" id="WP_255038286.1">
    <property type="nucleotide sequence ID" value="NZ_RJUF01000174.1"/>
</dbReference>
<dbReference type="Gene3D" id="3.40.50.300">
    <property type="entry name" value="P-loop containing nucleotide triphosphate hydrolases"/>
    <property type="match status" value="2"/>
</dbReference>
<evidence type="ECO:0000256" key="9">
    <source>
        <dbReference type="ARBA" id="ARBA00034617"/>
    </source>
</evidence>
<dbReference type="PANTHER" id="PTHR13710:SF105">
    <property type="entry name" value="ATP-DEPENDENT DNA HELICASE Q1"/>
    <property type="match status" value="1"/>
</dbReference>
<evidence type="ECO:0000256" key="10">
    <source>
        <dbReference type="ARBA" id="ARBA00034808"/>
    </source>
</evidence>
<proteinExistence type="inferred from homology"/>
<dbReference type="GO" id="GO:0006281">
    <property type="term" value="P:DNA repair"/>
    <property type="evidence" value="ECO:0007669"/>
    <property type="project" value="TreeGrafter"/>
</dbReference>
<keyword evidence="16" id="KW-1185">Reference proteome</keyword>
<dbReference type="PROSITE" id="PS51194">
    <property type="entry name" value="HELICASE_CTER"/>
    <property type="match status" value="1"/>
</dbReference>
<feature type="domain" description="Helicase ATP-binding" evidence="13">
    <location>
        <begin position="25"/>
        <end position="193"/>
    </location>
</feature>
<comment type="similarity">
    <text evidence="1">Belongs to the helicase family. RecQ subfamily.</text>
</comment>
<dbReference type="GO" id="GO:0030894">
    <property type="term" value="C:replisome"/>
    <property type="evidence" value="ECO:0007669"/>
    <property type="project" value="TreeGrafter"/>
</dbReference>
<dbReference type="EC" id="5.6.2.4" evidence="10"/>
<keyword evidence="4 15" id="KW-0378">Hydrolase</keyword>
<evidence type="ECO:0000259" key="13">
    <source>
        <dbReference type="PROSITE" id="PS51192"/>
    </source>
</evidence>
<evidence type="ECO:0000313" key="16">
    <source>
        <dbReference type="Proteomes" id="UP001204144"/>
    </source>
</evidence>
<dbReference type="InterPro" id="IPR001650">
    <property type="entry name" value="Helicase_C-like"/>
</dbReference>
<dbReference type="NCBIfam" id="TIGR00614">
    <property type="entry name" value="recQ_fam"/>
    <property type="match status" value="1"/>
</dbReference>
<dbReference type="CDD" id="cd17920">
    <property type="entry name" value="DEXHc_RecQ"/>
    <property type="match status" value="1"/>
</dbReference>
<dbReference type="Pfam" id="PF16124">
    <property type="entry name" value="RecQ_Zn_bind"/>
    <property type="match status" value="1"/>
</dbReference>
<keyword evidence="3" id="KW-0547">Nucleotide-binding</keyword>
<feature type="domain" description="Helicase C-terminal" evidence="14">
    <location>
        <begin position="217"/>
        <end position="363"/>
    </location>
</feature>
<dbReference type="AlphaFoldDB" id="A0AAE3H5V0"/>
<evidence type="ECO:0000259" key="14">
    <source>
        <dbReference type="PROSITE" id="PS51194"/>
    </source>
</evidence>
<evidence type="ECO:0000256" key="1">
    <source>
        <dbReference type="ARBA" id="ARBA00005446"/>
    </source>
</evidence>
<organism evidence="15 16">
    <name type="scientific">Lacihabitans soyangensis</name>
    <dbReference type="NCBI Taxonomy" id="869394"/>
    <lineage>
        <taxon>Bacteria</taxon>
        <taxon>Pseudomonadati</taxon>
        <taxon>Bacteroidota</taxon>
        <taxon>Cytophagia</taxon>
        <taxon>Cytophagales</taxon>
        <taxon>Leadbetterellaceae</taxon>
        <taxon>Lacihabitans</taxon>
    </lineage>
</organism>
<dbReference type="GO" id="GO:0043138">
    <property type="term" value="F:3'-5' DNA helicase activity"/>
    <property type="evidence" value="ECO:0007669"/>
    <property type="project" value="UniProtKB-EC"/>
</dbReference>
<sequence>MLLPEEILKKYWGYDQFRPLQREIIESVLNKSDTLALLPTGGGKSICFQVPGLILDGVCIVVSPLIALMKDQVRQLQERGIAAEAIYSGMKFAETESILDDAVDGKIKFLYVSPERLKTHNFLNRINYMTVGLLAIDEAHCISKWGYDFRPSYLQINEFKAVLPKVPTVALTATATLKVRTDIIEKLELKKSNLFVQSFARNNLSYSVIESEQKEVKLLQILKKVEGTAIVYAKTRNRTVEFSKFLKANSISADYYHAGLSLKERNTKQEDWINNKTRVMVSTNAFGMGIDKPDVRCVVHVDLCDNLEAYYQESGRAGRDNLKAYAIALYNENDLENLETNLELKYPEISFLSKVYQSLCNYYKLAFESETFESYDFEIQNFSATFGLNVRLTHYALKLLESQGLIYLSDSYFNPSKLKIIANSGEFYSFQLRNPHLELFCKTLLRIYGGEIYANYINISEQEIGNAYHASFNEVVQNLEFLNKHHIVDYTPQKTMPQLGFLTPRQDADNLSLNYKDIESRKVNEKKALRAVKFYTEQSAKCRMLLIQDYFDEDTSKTCGICDVCLKLKKLGLNTESTNALTDKITKLLPCTAANLELQLANENKEEMAKIIKFHFENGLLTIDSQGLIFRR</sequence>
<evidence type="ECO:0000256" key="2">
    <source>
        <dbReference type="ARBA" id="ARBA00022723"/>
    </source>
</evidence>
<dbReference type="GO" id="GO:0003677">
    <property type="term" value="F:DNA binding"/>
    <property type="evidence" value="ECO:0007669"/>
    <property type="project" value="UniProtKB-KW"/>
</dbReference>
<evidence type="ECO:0000256" key="4">
    <source>
        <dbReference type="ARBA" id="ARBA00022801"/>
    </source>
</evidence>
<gene>
    <name evidence="15" type="ORF">EGI31_16765</name>
</gene>
<evidence type="ECO:0000256" key="8">
    <source>
        <dbReference type="ARBA" id="ARBA00023235"/>
    </source>
</evidence>
<protein>
    <recommendedName>
        <fullName evidence="11">ATP-dependent DNA helicase RecQ</fullName>
        <ecNumber evidence="10">5.6.2.4</ecNumber>
    </recommendedName>
    <alternativeName>
        <fullName evidence="12">DNA 3'-5' helicase RecQ</fullName>
    </alternativeName>
</protein>
<dbReference type="Gene3D" id="1.10.10.10">
    <property type="entry name" value="Winged helix-like DNA-binding domain superfamily/Winged helix DNA-binding domain"/>
    <property type="match status" value="1"/>
</dbReference>
<dbReference type="InterPro" id="IPR011545">
    <property type="entry name" value="DEAD/DEAH_box_helicase_dom"/>
</dbReference>
<keyword evidence="7" id="KW-0238">DNA-binding</keyword>
<evidence type="ECO:0000256" key="5">
    <source>
        <dbReference type="ARBA" id="ARBA00022806"/>
    </source>
</evidence>
<evidence type="ECO:0000256" key="12">
    <source>
        <dbReference type="ARBA" id="ARBA00044550"/>
    </source>
</evidence>
<dbReference type="EMBL" id="RJUF01000174">
    <property type="protein sequence ID" value="MCP9764594.1"/>
    <property type="molecule type" value="Genomic_DNA"/>
</dbReference>
<keyword evidence="6" id="KW-0067">ATP-binding</keyword>
<dbReference type="Proteomes" id="UP001204144">
    <property type="component" value="Unassembled WGS sequence"/>
</dbReference>
<dbReference type="PANTHER" id="PTHR13710">
    <property type="entry name" value="DNA HELICASE RECQ FAMILY MEMBER"/>
    <property type="match status" value="1"/>
</dbReference>
<dbReference type="InterPro" id="IPR032284">
    <property type="entry name" value="RecQ_Zn-bd"/>
</dbReference>
<reference evidence="15 16" key="1">
    <citation type="submission" date="2018-11" db="EMBL/GenBank/DDBJ databases">
        <title>Novel bacteria species description.</title>
        <authorList>
            <person name="Han J.-H."/>
        </authorList>
    </citation>
    <scope>NUCLEOTIDE SEQUENCE [LARGE SCALE GENOMIC DNA]</scope>
    <source>
        <strain evidence="15 16">KCTC23259</strain>
    </source>
</reference>
<evidence type="ECO:0000256" key="7">
    <source>
        <dbReference type="ARBA" id="ARBA00023125"/>
    </source>
</evidence>
<evidence type="ECO:0000256" key="3">
    <source>
        <dbReference type="ARBA" id="ARBA00022741"/>
    </source>
</evidence>
<evidence type="ECO:0000256" key="6">
    <source>
        <dbReference type="ARBA" id="ARBA00022840"/>
    </source>
</evidence>
<keyword evidence="2" id="KW-0479">Metal-binding</keyword>
<dbReference type="InterPro" id="IPR027417">
    <property type="entry name" value="P-loop_NTPase"/>
</dbReference>
<dbReference type="InterPro" id="IPR004589">
    <property type="entry name" value="DNA_helicase_ATP-dep_RecQ"/>
</dbReference>
<comment type="catalytic activity">
    <reaction evidence="9">
        <text>Couples ATP hydrolysis with the unwinding of duplex DNA by translocating in the 3'-5' direction.</text>
        <dbReference type="EC" id="5.6.2.4"/>
    </reaction>
</comment>
<dbReference type="GO" id="GO:0043590">
    <property type="term" value="C:bacterial nucleoid"/>
    <property type="evidence" value="ECO:0007669"/>
    <property type="project" value="TreeGrafter"/>
</dbReference>
<dbReference type="GO" id="GO:0009378">
    <property type="term" value="F:four-way junction helicase activity"/>
    <property type="evidence" value="ECO:0007669"/>
    <property type="project" value="TreeGrafter"/>
</dbReference>
<dbReference type="SUPFAM" id="SSF52540">
    <property type="entry name" value="P-loop containing nucleoside triphosphate hydrolases"/>
    <property type="match status" value="1"/>
</dbReference>
<dbReference type="PROSITE" id="PS51192">
    <property type="entry name" value="HELICASE_ATP_BIND_1"/>
    <property type="match status" value="1"/>
</dbReference>
<dbReference type="FunFam" id="3.40.50.300:FF:000296">
    <property type="entry name" value="ATP-dependent DNA helicase RecQ"/>
    <property type="match status" value="1"/>
</dbReference>
<accession>A0AAE3H5V0</accession>
<dbReference type="SMART" id="SM00487">
    <property type="entry name" value="DEXDc"/>
    <property type="match status" value="1"/>
</dbReference>